<dbReference type="Proteomes" id="UP000053477">
    <property type="component" value="Unassembled WGS sequence"/>
</dbReference>
<dbReference type="Gene3D" id="3.90.640.10">
    <property type="entry name" value="Actin, Chain A, domain 4"/>
    <property type="match status" value="1"/>
</dbReference>
<dbReference type="InParanoid" id="A0A0H2R7K6"/>
<proteinExistence type="predicted"/>
<dbReference type="PANTHER" id="PTHR14187:SF5">
    <property type="entry name" value="HEAT SHOCK 70 KDA PROTEIN 12A"/>
    <property type="match status" value="1"/>
</dbReference>
<gene>
    <name evidence="2" type="ORF">SCHPADRAFT_911041</name>
</gene>
<evidence type="ECO:0000313" key="3">
    <source>
        <dbReference type="Proteomes" id="UP000053477"/>
    </source>
</evidence>
<evidence type="ECO:0000256" key="1">
    <source>
        <dbReference type="SAM" id="MobiDB-lite"/>
    </source>
</evidence>
<dbReference type="Gene3D" id="3.30.420.40">
    <property type="match status" value="2"/>
</dbReference>
<organism evidence="2 3">
    <name type="scientific">Schizopora paradoxa</name>
    <dbReference type="NCBI Taxonomy" id="27342"/>
    <lineage>
        <taxon>Eukaryota</taxon>
        <taxon>Fungi</taxon>
        <taxon>Dikarya</taxon>
        <taxon>Basidiomycota</taxon>
        <taxon>Agaricomycotina</taxon>
        <taxon>Agaricomycetes</taxon>
        <taxon>Hymenochaetales</taxon>
        <taxon>Schizoporaceae</taxon>
        <taxon>Schizopora</taxon>
    </lineage>
</organism>
<dbReference type="OrthoDB" id="2963168at2759"/>
<dbReference type="InterPro" id="IPR043129">
    <property type="entry name" value="ATPase_NBD"/>
</dbReference>
<protein>
    <recommendedName>
        <fullName evidence="4">Actin-like ATPase domain-containing protein</fullName>
    </recommendedName>
</protein>
<dbReference type="CDD" id="cd10170">
    <property type="entry name" value="ASKHA_NBD_HSP70"/>
    <property type="match status" value="1"/>
</dbReference>
<accession>A0A0H2R7K6</accession>
<evidence type="ECO:0000313" key="2">
    <source>
        <dbReference type="EMBL" id="KLO05433.1"/>
    </source>
</evidence>
<dbReference type="STRING" id="27342.A0A0H2R7K6"/>
<evidence type="ECO:0008006" key="4">
    <source>
        <dbReference type="Google" id="ProtNLM"/>
    </source>
</evidence>
<sequence length="648" mass="71648">MAQQVGYRGSARRLVVAFDIGTTFSGISYCILNPGEVPKICNVTRFPGQEHVPGSSRIPTVLSYDRTGKLRAVGAETLLSVNVELAEDEDWVKVEWFKIRMRPASMPSALDAATLPPLPGDKNLMQVLSDYIAYLMQCAKKFIVDTHATISDSWDELNQSAVFIIGHPNGWEGAQQQQIRRAAVLGGVVPNTPEGRARVRFVSEGEASLHFCLSGDLLPLEKNKAFIIADLGGGTLDFSAYVLTSMQPFQAREVSAARCELEGATLVTARAKTHLKERLKTSTFGSYEHVNLITDRFDDTAKKTFKDGDEMCLVQFGSFNENDAAHGIRAGKIKLTGLEMASFFEPAVEAAVKAIKQQIEESRYPISKVYLVGGFSASPYVSSQLTDRLARLGIPVGSPDGQTAKAVANGALAFYLNNNVLSRIAKLSVGTLIHWTFNQNDAEHLRRLDNKIITPSGHVVIKGGFRTVLKRGTSVSGETQFRQSYTFEIEDKEDMDGAKLGIFAYLGLGDPPKFLDQIASKELFRRLCIVSIDRDNLHRIMESGTRSGAKFWKYSYDIVISFGGAEMTVQICWTEKGVKRYGPAQIVFEELEEFDLGEEPEDPSTIPARDNFKQLPPVPQAGAFDPTIPARDTFEPRRPFSFFRRAKT</sequence>
<reference evidence="2 3" key="1">
    <citation type="submission" date="2015-04" db="EMBL/GenBank/DDBJ databases">
        <title>Complete genome sequence of Schizopora paradoxa KUC8140, a cosmopolitan wood degrader in East Asia.</title>
        <authorList>
            <consortium name="DOE Joint Genome Institute"/>
            <person name="Min B."/>
            <person name="Park H."/>
            <person name="Jang Y."/>
            <person name="Kim J.-J."/>
            <person name="Kim K.H."/>
            <person name="Pangilinan J."/>
            <person name="Lipzen A."/>
            <person name="Riley R."/>
            <person name="Grigoriev I.V."/>
            <person name="Spatafora J.W."/>
            <person name="Choi I.-G."/>
        </authorList>
    </citation>
    <scope>NUCLEOTIDE SEQUENCE [LARGE SCALE GENOMIC DNA]</scope>
    <source>
        <strain evidence="2 3">KUC8140</strain>
    </source>
</reference>
<dbReference type="EMBL" id="KQ086309">
    <property type="protein sequence ID" value="KLO05433.1"/>
    <property type="molecule type" value="Genomic_DNA"/>
</dbReference>
<dbReference type="PANTHER" id="PTHR14187">
    <property type="entry name" value="ALPHA KINASE/ELONGATION FACTOR 2 KINASE"/>
    <property type="match status" value="1"/>
</dbReference>
<name>A0A0H2R7K6_9AGAM</name>
<feature type="region of interest" description="Disordered" evidence="1">
    <location>
        <begin position="598"/>
        <end position="617"/>
    </location>
</feature>
<dbReference type="AlphaFoldDB" id="A0A0H2R7K6"/>
<dbReference type="SUPFAM" id="SSF53067">
    <property type="entry name" value="Actin-like ATPase domain"/>
    <property type="match status" value="2"/>
</dbReference>
<keyword evidence="3" id="KW-1185">Reference proteome</keyword>